<keyword evidence="2" id="KW-0805">Transcription regulation</keyword>
<accession>A0ABU6QKR9</accession>
<feature type="coiled-coil region" evidence="6">
    <location>
        <begin position="80"/>
        <end position="114"/>
    </location>
</feature>
<evidence type="ECO:0000256" key="6">
    <source>
        <dbReference type="SAM" id="Coils"/>
    </source>
</evidence>
<organism evidence="8 9">
    <name type="scientific">Stylosanthes scabra</name>
    <dbReference type="NCBI Taxonomy" id="79078"/>
    <lineage>
        <taxon>Eukaryota</taxon>
        <taxon>Viridiplantae</taxon>
        <taxon>Streptophyta</taxon>
        <taxon>Embryophyta</taxon>
        <taxon>Tracheophyta</taxon>
        <taxon>Spermatophyta</taxon>
        <taxon>Magnoliopsida</taxon>
        <taxon>eudicotyledons</taxon>
        <taxon>Gunneridae</taxon>
        <taxon>Pentapetalae</taxon>
        <taxon>rosids</taxon>
        <taxon>fabids</taxon>
        <taxon>Fabales</taxon>
        <taxon>Fabaceae</taxon>
        <taxon>Papilionoideae</taxon>
        <taxon>50 kb inversion clade</taxon>
        <taxon>dalbergioids sensu lato</taxon>
        <taxon>Dalbergieae</taxon>
        <taxon>Pterocarpus clade</taxon>
        <taxon>Stylosanthes</taxon>
    </lineage>
</organism>
<dbReference type="PROSITE" id="PS50066">
    <property type="entry name" value="MADS_BOX_2"/>
    <property type="match status" value="1"/>
</dbReference>
<evidence type="ECO:0000256" key="2">
    <source>
        <dbReference type="ARBA" id="ARBA00023015"/>
    </source>
</evidence>
<dbReference type="SUPFAM" id="SSF55455">
    <property type="entry name" value="SRF-like"/>
    <property type="match status" value="1"/>
</dbReference>
<gene>
    <name evidence="8" type="ORF">PIB30_061653</name>
</gene>
<evidence type="ECO:0000256" key="5">
    <source>
        <dbReference type="ARBA" id="ARBA00023242"/>
    </source>
</evidence>
<feature type="domain" description="MADS-box" evidence="7">
    <location>
        <begin position="1"/>
        <end position="51"/>
    </location>
</feature>
<evidence type="ECO:0000256" key="4">
    <source>
        <dbReference type="ARBA" id="ARBA00023163"/>
    </source>
</evidence>
<protein>
    <recommendedName>
        <fullName evidence="7">MADS-box domain-containing protein</fullName>
    </recommendedName>
</protein>
<dbReference type="SMART" id="SM00432">
    <property type="entry name" value="MADS"/>
    <property type="match status" value="1"/>
</dbReference>
<proteinExistence type="predicted"/>
<evidence type="ECO:0000313" key="8">
    <source>
        <dbReference type="EMBL" id="MED6112432.1"/>
    </source>
</evidence>
<dbReference type="CDD" id="cd00266">
    <property type="entry name" value="MADS_SRF_like"/>
    <property type="match status" value="1"/>
</dbReference>
<dbReference type="InterPro" id="IPR033897">
    <property type="entry name" value="SRF-like_MADS-box"/>
</dbReference>
<dbReference type="Gene3D" id="3.40.1810.10">
    <property type="entry name" value="Transcription factor, MADS-box"/>
    <property type="match status" value="1"/>
</dbReference>
<evidence type="ECO:0000259" key="7">
    <source>
        <dbReference type="PROSITE" id="PS50066"/>
    </source>
</evidence>
<keyword evidence="3" id="KW-0238">DNA-binding</keyword>
<dbReference type="InterPro" id="IPR036879">
    <property type="entry name" value="TF_MADSbox_sf"/>
</dbReference>
<comment type="caution">
    <text evidence="8">The sequence shown here is derived from an EMBL/GenBank/DDBJ whole genome shotgun (WGS) entry which is preliminary data.</text>
</comment>
<dbReference type="EMBL" id="JASCZI010000562">
    <property type="protein sequence ID" value="MED6112432.1"/>
    <property type="molecule type" value="Genomic_DNA"/>
</dbReference>
<reference evidence="8 9" key="1">
    <citation type="journal article" date="2023" name="Plants (Basel)">
        <title>Bridging the Gap: Combining Genomics and Transcriptomics Approaches to Understand Stylosanthes scabra, an Orphan Legume from the Brazilian Caatinga.</title>
        <authorList>
            <person name="Ferreira-Neto J.R.C."/>
            <person name="da Silva M.D."/>
            <person name="Binneck E."/>
            <person name="de Melo N.F."/>
            <person name="da Silva R.H."/>
            <person name="de Melo A.L.T.M."/>
            <person name="Pandolfi V."/>
            <person name="Bustamante F.O."/>
            <person name="Brasileiro-Vidal A.C."/>
            <person name="Benko-Iseppon A.M."/>
        </authorList>
    </citation>
    <scope>NUCLEOTIDE SEQUENCE [LARGE SCALE GENOMIC DNA]</scope>
    <source>
        <tissue evidence="8">Leaves</tissue>
    </source>
</reference>
<evidence type="ECO:0000256" key="3">
    <source>
        <dbReference type="ARBA" id="ARBA00023125"/>
    </source>
</evidence>
<keyword evidence="4" id="KW-0804">Transcription</keyword>
<keyword evidence="6" id="KW-0175">Coiled coil</keyword>
<sequence>MTRNKSSPGYIKNNSRRRTIFRARKSSLIKKVDEISTLCGIESCAIIYPENELEPEVWPSPEKAKEVISKFKEKPILEQNKRMLTQETLLKKRIQKAEDQLKKQRDENMQKEMSNLMFKFLSTGGISDNNVSLIDLSDLSKLIDQTIKKIDLKIKKTRD</sequence>
<evidence type="ECO:0000313" key="9">
    <source>
        <dbReference type="Proteomes" id="UP001341840"/>
    </source>
</evidence>
<keyword evidence="5" id="KW-0539">Nucleus</keyword>
<keyword evidence="9" id="KW-1185">Reference proteome</keyword>
<comment type="subcellular location">
    <subcellularLocation>
        <location evidence="1">Nucleus</location>
    </subcellularLocation>
</comment>
<evidence type="ECO:0000256" key="1">
    <source>
        <dbReference type="ARBA" id="ARBA00004123"/>
    </source>
</evidence>
<dbReference type="Proteomes" id="UP001341840">
    <property type="component" value="Unassembled WGS sequence"/>
</dbReference>
<dbReference type="InterPro" id="IPR002100">
    <property type="entry name" value="TF_MADSbox"/>
</dbReference>
<dbReference type="Pfam" id="PF00319">
    <property type="entry name" value="SRF-TF"/>
    <property type="match status" value="1"/>
</dbReference>
<name>A0ABU6QKR9_9FABA</name>